<dbReference type="SUPFAM" id="SSF56014">
    <property type="entry name" value="Nitrite and sulphite reductase 4Fe-4S domain-like"/>
    <property type="match status" value="2"/>
</dbReference>
<dbReference type="InterPro" id="IPR045854">
    <property type="entry name" value="NO2/SO3_Rdtase_4Fe4S_sf"/>
</dbReference>
<evidence type="ECO:0000259" key="11">
    <source>
        <dbReference type="Pfam" id="PF03460"/>
    </source>
</evidence>
<evidence type="ECO:0000256" key="8">
    <source>
        <dbReference type="ARBA" id="ARBA00023004"/>
    </source>
</evidence>
<evidence type="ECO:0000256" key="7">
    <source>
        <dbReference type="ARBA" id="ARBA00023002"/>
    </source>
</evidence>
<comment type="similarity">
    <text evidence="3">Belongs to the nitrite and sulfite reductase 4Fe-4S domain family.</text>
</comment>
<keyword evidence="8" id="KW-0408">Iron</keyword>
<feature type="domain" description="Nitrite/sulphite reductase 4Fe-4S" evidence="10">
    <location>
        <begin position="175"/>
        <end position="330"/>
    </location>
</feature>
<dbReference type="PANTHER" id="PTHR11493">
    <property type="entry name" value="SULFITE REDUCTASE [NADPH] SUBUNIT BETA-RELATED"/>
    <property type="match status" value="1"/>
</dbReference>
<dbReference type="SUPFAM" id="SSF55124">
    <property type="entry name" value="Nitrite/Sulfite reductase N-terminal domain-like"/>
    <property type="match status" value="2"/>
</dbReference>
<dbReference type="PRINTS" id="PR00397">
    <property type="entry name" value="SIROHAEM"/>
</dbReference>
<evidence type="ECO:0000259" key="10">
    <source>
        <dbReference type="Pfam" id="PF01077"/>
    </source>
</evidence>
<dbReference type="Proteomes" id="UP000605676">
    <property type="component" value="Unassembled WGS sequence"/>
</dbReference>
<keyword evidence="9" id="KW-0411">Iron-sulfur</keyword>
<accession>A0ABS1HHZ5</accession>
<dbReference type="Pfam" id="PF03460">
    <property type="entry name" value="NIR_SIR_ferr"/>
    <property type="match status" value="2"/>
</dbReference>
<dbReference type="InterPro" id="IPR036136">
    <property type="entry name" value="Nit/Sulf_reduc_fer-like_dom_sf"/>
</dbReference>
<dbReference type="RefSeq" id="WP_200464425.1">
    <property type="nucleotide sequence ID" value="NZ_JAENRR010000013.1"/>
</dbReference>
<dbReference type="InterPro" id="IPR006066">
    <property type="entry name" value="NO2/SO3_Rdtase_FeS/sirohaem_BS"/>
</dbReference>
<dbReference type="PANTHER" id="PTHR11493:SF47">
    <property type="entry name" value="SULFITE REDUCTASE [NADPH] SUBUNIT BETA"/>
    <property type="match status" value="1"/>
</dbReference>
<feature type="domain" description="Nitrite/sulphite reductase 4Fe-4S" evidence="10">
    <location>
        <begin position="437"/>
        <end position="558"/>
    </location>
</feature>
<sequence length="574" mass="64476">MNKDQNNLPQPESWTPSEVETIKLKSNYLRGSIEESLNDELTGAIAADDTQLIKFHGSYQQSDRDLDDERKQSKLEPLYSFMIRARVPAGIASTEQWIAMDNLANSYGNNTLKLTTRQAFQLHGVVKKNLRQTMKGINDALLDSIAACGDVNRNVMSTSNEGLSLVVGELADFANTISEHLLPKTTAYHEIWLNKKLITEEQQDEEPIYGKTYLPRKFKIAIAVPPYNDTDVFANDIGLIAIVENSKLIGYNFAVGGGMGKTYGMPETYPRLADVIGFVRKEKALSVIEEIVKIQRDFGNRNNRKQARLKYTLDRIGSESFIKLLEFRLGFDLEPAKDYKFTSNGDVFGWKKAANGLWFLGLFIEHGRVKDTDELKLKQALREVAELKVCDFRLTGNQGLVLGKVATADKRKIQEILSRYYAGEYQKISGLRKHAIACVALNTCTMAFAEAERYLPDLVSKIELILAKNNLSTDDFLIRMTGCPNGCGRPFLGEIGLVGRAPGKYNLYLGAGFSGDRLNTLYKEMLSEEEILGCLEPLLQQYSKERQAKERFGDFLIRKEIVEPAQSVSIIKKG</sequence>
<feature type="domain" description="Nitrite/Sulfite reductase ferredoxin-like" evidence="11">
    <location>
        <begin position="354"/>
        <end position="417"/>
    </location>
</feature>
<dbReference type="EMBL" id="JAENRR010000013">
    <property type="protein sequence ID" value="MBK3517201.1"/>
    <property type="molecule type" value="Genomic_DNA"/>
</dbReference>
<keyword evidence="4" id="KW-0004">4Fe-4S</keyword>
<dbReference type="PROSITE" id="PS00365">
    <property type="entry name" value="NIR_SIR"/>
    <property type="match status" value="1"/>
</dbReference>
<keyword evidence="7" id="KW-0560">Oxidoreductase</keyword>
<evidence type="ECO:0000313" key="13">
    <source>
        <dbReference type="Proteomes" id="UP000605676"/>
    </source>
</evidence>
<organism evidence="12 13">
    <name type="scientific">Carboxylicivirga marina</name>
    <dbReference type="NCBI Taxonomy" id="2800988"/>
    <lineage>
        <taxon>Bacteria</taxon>
        <taxon>Pseudomonadati</taxon>
        <taxon>Bacteroidota</taxon>
        <taxon>Bacteroidia</taxon>
        <taxon>Marinilabiliales</taxon>
        <taxon>Marinilabiliaceae</taxon>
        <taxon>Carboxylicivirga</taxon>
    </lineage>
</organism>
<protein>
    <submittedName>
        <fullName evidence="12">NADPH-dependent assimilatory sulfite reductase hemoprotein subunit</fullName>
    </submittedName>
</protein>
<comment type="cofactor">
    <cofactor evidence="2">
        <name>[4Fe-4S] cluster</name>
        <dbReference type="ChEBI" id="CHEBI:49883"/>
    </cofactor>
</comment>
<dbReference type="InterPro" id="IPR005117">
    <property type="entry name" value="NiRdtase/SiRdtase_haem-b_fer"/>
</dbReference>
<comment type="caution">
    <text evidence="12">The sequence shown here is derived from an EMBL/GenBank/DDBJ whole genome shotgun (WGS) entry which is preliminary data.</text>
</comment>
<dbReference type="InterPro" id="IPR045169">
    <property type="entry name" value="NO2/SO3_Rdtase_4Fe4S_prot"/>
</dbReference>
<evidence type="ECO:0000256" key="2">
    <source>
        <dbReference type="ARBA" id="ARBA00001966"/>
    </source>
</evidence>
<dbReference type="NCBIfam" id="NF010029">
    <property type="entry name" value="PRK13504.1"/>
    <property type="match status" value="1"/>
</dbReference>
<dbReference type="Pfam" id="PF01077">
    <property type="entry name" value="NIR_SIR"/>
    <property type="match status" value="2"/>
</dbReference>
<feature type="domain" description="Nitrite/Sulfite reductase ferredoxin-like" evidence="11">
    <location>
        <begin position="81"/>
        <end position="138"/>
    </location>
</feature>
<dbReference type="Gene3D" id="3.30.413.10">
    <property type="entry name" value="Sulfite Reductase Hemoprotein, domain 1"/>
    <property type="match status" value="2"/>
</dbReference>
<reference evidence="12 13" key="1">
    <citation type="submission" date="2021-01" db="EMBL/GenBank/DDBJ databases">
        <title>Carboxyliciviraga sp.nov., isolated from coastal sediments.</title>
        <authorList>
            <person name="Lu D."/>
            <person name="Zhang T."/>
        </authorList>
    </citation>
    <scope>NUCLEOTIDE SEQUENCE [LARGE SCALE GENOMIC DNA]</scope>
    <source>
        <strain evidence="12 13">N1Y132</strain>
    </source>
</reference>
<evidence type="ECO:0000313" key="12">
    <source>
        <dbReference type="EMBL" id="MBK3517201.1"/>
    </source>
</evidence>
<evidence type="ECO:0000256" key="5">
    <source>
        <dbReference type="ARBA" id="ARBA00022617"/>
    </source>
</evidence>
<comment type="cofactor">
    <cofactor evidence="1">
        <name>siroheme</name>
        <dbReference type="ChEBI" id="CHEBI:60052"/>
    </cofactor>
</comment>
<keyword evidence="13" id="KW-1185">Reference proteome</keyword>
<keyword evidence="5" id="KW-0349">Heme</keyword>
<evidence type="ECO:0000256" key="1">
    <source>
        <dbReference type="ARBA" id="ARBA00001929"/>
    </source>
</evidence>
<evidence type="ECO:0000256" key="3">
    <source>
        <dbReference type="ARBA" id="ARBA00010429"/>
    </source>
</evidence>
<evidence type="ECO:0000256" key="9">
    <source>
        <dbReference type="ARBA" id="ARBA00023014"/>
    </source>
</evidence>
<keyword evidence="6" id="KW-0479">Metal-binding</keyword>
<evidence type="ECO:0000256" key="6">
    <source>
        <dbReference type="ARBA" id="ARBA00022723"/>
    </source>
</evidence>
<name>A0ABS1HHZ5_9BACT</name>
<evidence type="ECO:0000256" key="4">
    <source>
        <dbReference type="ARBA" id="ARBA00022485"/>
    </source>
</evidence>
<dbReference type="InterPro" id="IPR006067">
    <property type="entry name" value="NO2/SO3_Rdtase_4Fe4S_dom"/>
</dbReference>
<proteinExistence type="inferred from homology"/>
<gene>
    <name evidence="12" type="ORF">JIV24_07580</name>
</gene>